<keyword evidence="2 7" id="KW-1003">Cell membrane</keyword>
<sequence length="417" mass="45482">MARAAAFPRYVIRRVLADQVLLVAGDLGYISLIGLVPMLAIGFAILAAFPALGDLRGRIEDLIFQNFVPSFGEQVQEAVARFVDASAELTIVGVLGLAVIALLLLTTVEHAFNHIFRVSRARSLVGRFLVYWTVMTLGPLLVGASFSLSSWLLSLDDRTVSDVVNFAGGPLSAIAPFLLTLMAFTLFYMVVPNRRVRFKDALVGAAVAAAMFAALRFGFVIYVAQAQNYFTLYGALAALPLFLTWLFASWTVVLLGAVITASRPEWRMQLAQVEDDEPGIRRLIIAFDLLGRLVDDSAEGGSGLRRPELLNATGAPEAAFVHVLESLENGGILARTDRRRWIIARDLRHATLGDVARALGLGLPETLPPVVDRPWRGALSDTLERLHDAERPALETPLSDILSSERPVAHLRPHRAS</sequence>
<dbReference type="RefSeq" id="WP_009540398.1">
    <property type="nucleotide sequence ID" value="NZ_ANHY01000007.1"/>
</dbReference>
<dbReference type="HAMAP" id="MF_00672">
    <property type="entry name" value="UPF0761"/>
    <property type="match status" value="1"/>
</dbReference>
<evidence type="ECO:0000313" key="8">
    <source>
        <dbReference type="EMBL" id="EKV30953.1"/>
    </source>
</evidence>
<feature type="transmembrane region" description="Helical" evidence="7">
    <location>
        <begin position="89"/>
        <end position="108"/>
    </location>
</feature>
<dbReference type="AlphaFoldDB" id="K9HKP1"/>
<feature type="transmembrane region" description="Helical" evidence="7">
    <location>
        <begin position="203"/>
        <end position="224"/>
    </location>
</feature>
<organism evidence="8 9">
    <name type="scientific">Caenispirillum salinarum AK4</name>
    <dbReference type="NCBI Taxonomy" id="1238182"/>
    <lineage>
        <taxon>Bacteria</taxon>
        <taxon>Pseudomonadati</taxon>
        <taxon>Pseudomonadota</taxon>
        <taxon>Alphaproteobacteria</taxon>
        <taxon>Rhodospirillales</taxon>
        <taxon>Novispirillaceae</taxon>
        <taxon>Caenispirillum</taxon>
    </lineage>
</organism>
<comment type="subcellular location">
    <subcellularLocation>
        <location evidence="1 7">Cell membrane</location>
        <topology evidence="1 7">Multi-pass membrane protein</topology>
    </subcellularLocation>
</comment>
<dbReference type="InterPro" id="IPR023679">
    <property type="entry name" value="UPF0761_bac"/>
</dbReference>
<evidence type="ECO:0000256" key="3">
    <source>
        <dbReference type="ARBA" id="ARBA00022519"/>
    </source>
</evidence>
<evidence type="ECO:0000256" key="4">
    <source>
        <dbReference type="ARBA" id="ARBA00022692"/>
    </source>
</evidence>
<dbReference type="InterPro" id="IPR017039">
    <property type="entry name" value="Virul_fac_BrkB"/>
</dbReference>
<dbReference type="PANTHER" id="PTHR30213:SF0">
    <property type="entry name" value="UPF0761 MEMBRANE PROTEIN YIHY"/>
    <property type="match status" value="1"/>
</dbReference>
<feature type="transmembrane region" description="Helical" evidence="7">
    <location>
        <begin position="230"/>
        <end position="259"/>
    </location>
</feature>
<comment type="similarity">
    <text evidence="7">Belongs to the UPF0761 family.</text>
</comment>
<protein>
    <recommendedName>
        <fullName evidence="7">UPF0761 membrane protein C882_4290</fullName>
    </recommendedName>
</protein>
<keyword evidence="9" id="KW-1185">Reference proteome</keyword>
<feature type="transmembrane region" description="Helical" evidence="7">
    <location>
        <begin position="173"/>
        <end position="191"/>
    </location>
</feature>
<proteinExistence type="inferred from homology"/>
<feature type="transmembrane region" description="Helical" evidence="7">
    <location>
        <begin position="129"/>
        <end position="153"/>
    </location>
</feature>
<dbReference type="OrthoDB" id="8477159at2"/>
<dbReference type="Proteomes" id="UP000009881">
    <property type="component" value="Unassembled WGS sequence"/>
</dbReference>
<evidence type="ECO:0000256" key="1">
    <source>
        <dbReference type="ARBA" id="ARBA00004651"/>
    </source>
</evidence>
<gene>
    <name evidence="8" type="ORF">C882_4290</name>
</gene>
<keyword evidence="4 7" id="KW-0812">Transmembrane</keyword>
<accession>K9HKP1</accession>
<name>K9HKP1_9PROT</name>
<keyword evidence="5 7" id="KW-1133">Transmembrane helix</keyword>
<comment type="caution">
    <text evidence="8">The sequence shown here is derived from an EMBL/GenBank/DDBJ whole genome shotgun (WGS) entry which is preliminary data.</text>
</comment>
<dbReference type="eggNOG" id="COG1295">
    <property type="taxonomic scope" value="Bacteria"/>
</dbReference>
<feature type="transmembrane region" description="Helical" evidence="7">
    <location>
        <begin position="20"/>
        <end position="49"/>
    </location>
</feature>
<dbReference type="PANTHER" id="PTHR30213">
    <property type="entry name" value="INNER MEMBRANE PROTEIN YHJD"/>
    <property type="match status" value="1"/>
</dbReference>
<dbReference type="GO" id="GO:0005886">
    <property type="term" value="C:plasma membrane"/>
    <property type="evidence" value="ECO:0007669"/>
    <property type="project" value="UniProtKB-SubCell"/>
</dbReference>
<evidence type="ECO:0000313" key="9">
    <source>
        <dbReference type="Proteomes" id="UP000009881"/>
    </source>
</evidence>
<keyword evidence="6 7" id="KW-0472">Membrane</keyword>
<dbReference type="STRING" id="1238182.C882_4290"/>
<dbReference type="Pfam" id="PF03631">
    <property type="entry name" value="Virul_fac_BrkB"/>
    <property type="match status" value="1"/>
</dbReference>
<evidence type="ECO:0000256" key="5">
    <source>
        <dbReference type="ARBA" id="ARBA00022989"/>
    </source>
</evidence>
<reference evidence="8 9" key="1">
    <citation type="journal article" date="2013" name="Genome Announc.">
        <title>Draft Genome Sequence of an Alphaproteobacterium, Caenispirillum salinarum AK4(T), Isolated from a Solar Saltern.</title>
        <authorList>
            <person name="Khatri I."/>
            <person name="Singh A."/>
            <person name="Korpole S."/>
            <person name="Pinnaka A.K."/>
            <person name="Subramanian S."/>
        </authorList>
    </citation>
    <scope>NUCLEOTIDE SEQUENCE [LARGE SCALE GENOMIC DNA]</scope>
    <source>
        <strain evidence="8 9">AK4</strain>
    </source>
</reference>
<evidence type="ECO:0000256" key="7">
    <source>
        <dbReference type="HAMAP-Rule" id="MF_00672"/>
    </source>
</evidence>
<evidence type="ECO:0000256" key="6">
    <source>
        <dbReference type="ARBA" id="ARBA00023136"/>
    </source>
</evidence>
<dbReference type="NCBIfam" id="TIGR00765">
    <property type="entry name" value="yihY_not_rbn"/>
    <property type="match status" value="1"/>
</dbReference>
<dbReference type="EMBL" id="ANHY01000007">
    <property type="protein sequence ID" value="EKV30953.1"/>
    <property type="molecule type" value="Genomic_DNA"/>
</dbReference>
<evidence type="ECO:0000256" key="2">
    <source>
        <dbReference type="ARBA" id="ARBA00022475"/>
    </source>
</evidence>
<keyword evidence="3" id="KW-0997">Cell inner membrane</keyword>